<evidence type="ECO:0000259" key="4">
    <source>
        <dbReference type="Pfam" id="PF08241"/>
    </source>
</evidence>
<feature type="domain" description="Methyltransferase type 11" evidence="4">
    <location>
        <begin position="45"/>
        <end position="139"/>
    </location>
</feature>
<dbReference type="PANTHER" id="PTHR44942:SF4">
    <property type="entry name" value="METHYLTRANSFERASE TYPE 11 DOMAIN-CONTAINING PROTEIN"/>
    <property type="match status" value="1"/>
</dbReference>
<dbReference type="InterPro" id="IPR013216">
    <property type="entry name" value="Methyltransf_11"/>
</dbReference>
<proteinExistence type="inferred from homology"/>
<keyword evidence="6" id="KW-1185">Reference proteome</keyword>
<dbReference type="Gene3D" id="3.40.50.150">
    <property type="entry name" value="Vaccinia Virus protein VP39"/>
    <property type="match status" value="1"/>
</dbReference>
<evidence type="ECO:0000256" key="1">
    <source>
        <dbReference type="ARBA" id="ARBA00008361"/>
    </source>
</evidence>
<sequence>MATYSDTSFNASRYNSARPSYPDEFYDTLMSYHNEGKDSNHQLAVDIGCGSGFVTFKLASYFDNVIGTDLSPTMIASCNKNNTKHENVKFLVGPAEEAPKEIAANSVSLLTGAECCHWVDHPRFFKESHRILQPGGTLAYWFYKDPIFVDFPKANEIYDKYCYGEEIGPDGSELYMGPSWEQPGRNFLRTLLKEVEVPSDLYTDVVRKEYHADRTSERTTLYIARTVTLQTVLEYVQSWSAYHTWMKKFGSTHKDIAEQFVDELRQEMGWSDDFQFEIVWDTVYTFARKK</sequence>
<evidence type="ECO:0000256" key="2">
    <source>
        <dbReference type="ARBA" id="ARBA00022603"/>
    </source>
</evidence>
<dbReference type="SUPFAM" id="SSF53335">
    <property type="entry name" value="S-adenosyl-L-methionine-dependent methyltransferases"/>
    <property type="match status" value="1"/>
</dbReference>
<gene>
    <name evidence="5" type="ORF">CLIB1423_10S01222</name>
</gene>
<keyword evidence="2" id="KW-0489">Methyltransferase</keyword>
<dbReference type="PANTHER" id="PTHR44942">
    <property type="entry name" value="METHYLTRANSF_11 DOMAIN-CONTAINING PROTEIN"/>
    <property type="match status" value="1"/>
</dbReference>
<comment type="similarity">
    <text evidence="1">Belongs to the methyltransferase superfamily.</text>
</comment>
<dbReference type="InterPro" id="IPR051052">
    <property type="entry name" value="Diverse_substrate_MTase"/>
</dbReference>
<organism evidence="5 6">
    <name type="scientific">[Candida] railenensis</name>
    <dbReference type="NCBI Taxonomy" id="45579"/>
    <lineage>
        <taxon>Eukaryota</taxon>
        <taxon>Fungi</taxon>
        <taxon>Dikarya</taxon>
        <taxon>Ascomycota</taxon>
        <taxon>Saccharomycotina</taxon>
        <taxon>Pichiomycetes</taxon>
        <taxon>Debaryomycetaceae</taxon>
        <taxon>Kurtzmaniella</taxon>
    </lineage>
</organism>
<keyword evidence="3" id="KW-0808">Transferase</keyword>
<evidence type="ECO:0000313" key="5">
    <source>
        <dbReference type="EMBL" id="CAH2353273.1"/>
    </source>
</evidence>
<dbReference type="GO" id="GO:0008757">
    <property type="term" value="F:S-adenosylmethionine-dependent methyltransferase activity"/>
    <property type="evidence" value="ECO:0007669"/>
    <property type="project" value="InterPro"/>
</dbReference>
<dbReference type="Pfam" id="PF08241">
    <property type="entry name" value="Methyltransf_11"/>
    <property type="match status" value="1"/>
</dbReference>
<dbReference type="GO" id="GO:0032259">
    <property type="term" value="P:methylation"/>
    <property type="evidence" value="ECO:0007669"/>
    <property type="project" value="UniProtKB-KW"/>
</dbReference>
<dbReference type="EMBL" id="CAKXYY010000010">
    <property type="protein sequence ID" value="CAH2353273.1"/>
    <property type="molecule type" value="Genomic_DNA"/>
</dbReference>
<accession>A0A9P0VY41</accession>
<dbReference type="OrthoDB" id="10027013at2759"/>
<name>A0A9P0VY41_9ASCO</name>
<dbReference type="Proteomes" id="UP000837801">
    <property type="component" value="Unassembled WGS sequence"/>
</dbReference>
<dbReference type="CDD" id="cd02440">
    <property type="entry name" value="AdoMet_MTases"/>
    <property type="match status" value="1"/>
</dbReference>
<protein>
    <submittedName>
        <fullName evidence="5">Trans-aconitate 3-methyltransferase</fullName>
    </submittedName>
</protein>
<dbReference type="AlphaFoldDB" id="A0A9P0VY41"/>
<reference evidence="5" key="1">
    <citation type="submission" date="2022-03" db="EMBL/GenBank/DDBJ databases">
        <authorList>
            <person name="Legras J.-L."/>
            <person name="Devillers H."/>
            <person name="Grondin C."/>
        </authorList>
    </citation>
    <scope>NUCLEOTIDE SEQUENCE</scope>
    <source>
        <strain evidence="5">CLIB 1423</strain>
    </source>
</reference>
<evidence type="ECO:0000313" key="6">
    <source>
        <dbReference type="Proteomes" id="UP000837801"/>
    </source>
</evidence>
<evidence type="ECO:0000256" key="3">
    <source>
        <dbReference type="ARBA" id="ARBA00022679"/>
    </source>
</evidence>
<dbReference type="InterPro" id="IPR029063">
    <property type="entry name" value="SAM-dependent_MTases_sf"/>
</dbReference>
<comment type="caution">
    <text evidence="5">The sequence shown here is derived from an EMBL/GenBank/DDBJ whole genome shotgun (WGS) entry which is preliminary data.</text>
</comment>